<dbReference type="OrthoDB" id="3061725at2759"/>
<dbReference type="AlphaFoldDB" id="A0A0C3BRE0"/>
<name>A0A0C3BRE0_HEBCY</name>
<evidence type="ECO:0000256" key="1">
    <source>
        <dbReference type="SAM" id="MobiDB-lite"/>
    </source>
</evidence>
<reference evidence="2 3" key="1">
    <citation type="submission" date="2014-04" db="EMBL/GenBank/DDBJ databases">
        <authorList>
            <consortium name="DOE Joint Genome Institute"/>
            <person name="Kuo A."/>
            <person name="Gay G."/>
            <person name="Dore J."/>
            <person name="Kohler A."/>
            <person name="Nagy L.G."/>
            <person name="Floudas D."/>
            <person name="Copeland A."/>
            <person name="Barry K.W."/>
            <person name="Cichocki N."/>
            <person name="Veneault-Fourrey C."/>
            <person name="LaButti K."/>
            <person name="Lindquist E.A."/>
            <person name="Lipzen A."/>
            <person name="Lundell T."/>
            <person name="Morin E."/>
            <person name="Murat C."/>
            <person name="Sun H."/>
            <person name="Tunlid A."/>
            <person name="Henrissat B."/>
            <person name="Grigoriev I.V."/>
            <person name="Hibbett D.S."/>
            <person name="Martin F."/>
            <person name="Nordberg H.P."/>
            <person name="Cantor M.N."/>
            <person name="Hua S.X."/>
        </authorList>
    </citation>
    <scope>NUCLEOTIDE SEQUENCE [LARGE SCALE GENOMIC DNA]</scope>
    <source>
        <strain evidence="3">h7</strain>
    </source>
</reference>
<keyword evidence="3" id="KW-1185">Reference proteome</keyword>
<feature type="region of interest" description="Disordered" evidence="1">
    <location>
        <begin position="425"/>
        <end position="467"/>
    </location>
</feature>
<dbReference type="Proteomes" id="UP000053424">
    <property type="component" value="Unassembled WGS sequence"/>
</dbReference>
<proteinExistence type="predicted"/>
<evidence type="ECO:0000313" key="2">
    <source>
        <dbReference type="EMBL" id="KIM34599.1"/>
    </source>
</evidence>
<evidence type="ECO:0000313" key="3">
    <source>
        <dbReference type="Proteomes" id="UP000053424"/>
    </source>
</evidence>
<feature type="compositionally biased region" description="Basic and acidic residues" evidence="1">
    <location>
        <begin position="432"/>
        <end position="453"/>
    </location>
</feature>
<reference evidence="3" key="2">
    <citation type="submission" date="2015-01" db="EMBL/GenBank/DDBJ databases">
        <title>Evolutionary Origins and Diversification of the Mycorrhizal Mutualists.</title>
        <authorList>
            <consortium name="DOE Joint Genome Institute"/>
            <consortium name="Mycorrhizal Genomics Consortium"/>
            <person name="Kohler A."/>
            <person name="Kuo A."/>
            <person name="Nagy L.G."/>
            <person name="Floudas D."/>
            <person name="Copeland A."/>
            <person name="Barry K.W."/>
            <person name="Cichocki N."/>
            <person name="Veneault-Fourrey C."/>
            <person name="LaButti K."/>
            <person name="Lindquist E.A."/>
            <person name="Lipzen A."/>
            <person name="Lundell T."/>
            <person name="Morin E."/>
            <person name="Murat C."/>
            <person name="Riley R."/>
            <person name="Ohm R."/>
            <person name="Sun H."/>
            <person name="Tunlid A."/>
            <person name="Henrissat B."/>
            <person name="Grigoriev I.V."/>
            <person name="Hibbett D.S."/>
            <person name="Martin F."/>
        </authorList>
    </citation>
    <scope>NUCLEOTIDE SEQUENCE [LARGE SCALE GENOMIC DNA]</scope>
    <source>
        <strain evidence="3">h7</strain>
    </source>
</reference>
<sequence>MANLWLEFGLDSEASSSTSSRCVRIATKTSFRPEEVLDLGPGARDPSRRFSISEKLLSTTSQTIQELQIFIERMSAIVPGRTRHFIVDLDDIILELLAGAESTGQLLAAWTALSSRVGSAQRFMLKYRDEFVGGATIIPASPASTSPELHQELSVQPSVDRKLRHLYDKFPRHNAALSISKLGELREGRAWNSFVTVPEWLEEQVKETERIAQAPFSSSIQPSYIEQPSETLSLLTPDVSARTSYRSGGNFVLPPITKDKGKATPSKKVTFEEENQSWPNNVSAVLASNTPYRENPFQQDSTAPVEQVEPGLGSNILFGLAAPKPPSFSTPGRSFDTGHFGLTKDTPGFEKIAPQEVGIREARSRKVRSRKIAINLMKGRMRRTDLIGPVEEVTIRQSPDNLPTGEIGIEHRIDPLLLQGLQSRLSEEEEEVHPSEEEDRRQDHRQGLHQDRPMEEEEELHLQGHHSVLPLRVKRMPQGLFLSRPTEPSFLP</sequence>
<accession>A0A0C3BRE0</accession>
<protein>
    <submittedName>
        <fullName evidence="2">Uncharacterized protein</fullName>
    </submittedName>
</protein>
<dbReference type="EMBL" id="KN831916">
    <property type="protein sequence ID" value="KIM34599.1"/>
    <property type="molecule type" value="Genomic_DNA"/>
</dbReference>
<dbReference type="HOGENOM" id="CLU_554388_0_0_1"/>
<gene>
    <name evidence="2" type="ORF">M413DRAFT_33165</name>
</gene>
<organism evidence="2 3">
    <name type="scientific">Hebeloma cylindrosporum</name>
    <dbReference type="NCBI Taxonomy" id="76867"/>
    <lineage>
        <taxon>Eukaryota</taxon>
        <taxon>Fungi</taxon>
        <taxon>Dikarya</taxon>
        <taxon>Basidiomycota</taxon>
        <taxon>Agaricomycotina</taxon>
        <taxon>Agaricomycetes</taxon>
        <taxon>Agaricomycetidae</taxon>
        <taxon>Agaricales</taxon>
        <taxon>Agaricineae</taxon>
        <taxon>Hymenogastraceae</taxon>
        <taxon>Hebeloma</taxon>
    </lineage>
</organism>